<evidence type="ECO:0000256" key="2">
    <source>
        <dbReference type="ARBA" id="ARBA00049360"/>
    </source>
</evidence>
<comment type="similarity">
    <text evidence="1">Belongs to the ParA family.</text>
</comment>
<gene>
    <name evidence="7" type="ORF">FYJ27_10940</name>
</gene>
<dbReference type="CDD" id="cd02042">
    <property type="entry name" value="ParAB_family"/>
    <property type="match status" value="1"/>
</dbReference>
<dbReference type="RefSeq" id="WP_154484893.1">
    <property type="nucleotide sequence ID" value="NZ_JBCLQA010000019.1"/>
</dbReference>
<evidence type="ECO:0000313" key="8">
    <source>
        <dbReference type="Proteomes" id="UP000462760"/>
    </source>
</evidence>
<dbReference type="SUPFAM" id="SSF52540">
    <property type="entry name" value="P-loop containing nucleoside triphosphate hydrolases"/>
    <property type="match status" value="1"/>
</dbReference>
<proteinExistence type="inferred from homology"/>
<dbReference type="PANTHER" id="PTHR13696:SF52">
    <property type="entry name" value="PARA FAMILY PROTEIN CT_582"/>
    <property type="match status" value="1"/>
</dbReference>
<organism evidence="7 8">
    <name type="scientific">Anaerosalibacter bizertensis</name>
    <dbReference type="NCBI Taxonomy" id="932217"/>
    <lineage>
        <taxon>Bacteria</taxon>
        <taxon>Bacillati</taxon>
        <taxon>Bacillota</taxon>
        <taxon>Tissierellia</taxon>
        <taxon>Tissierellales</taxon>
        <taxon>Sporanaerobacteraceae</taxon>
        <taxon>Anaerosalibacter</taxon>
    </lineage>
</organism>
<dbReference type="Pfam" id="PF13614">
    <property type="entry name" value="AAA_31"/>
    <property type="match status" value="1"/>
</dbReference>
<comment type="catalytic activity">
    <reaction evidence="2">
        <text>ATP + H2O = ADP + phosphate + H(+)</text>
        <dbReference type="Rhea" id="RHEA:13065"/>
        <dbReference type="ChEBI" id="CHEBI:15377"/>
        <dbReference type="ChEBI" id="CHEBI:15378"/>
        <dbReference type="ChEBI" id="CHEBI:30616"/>
        <dbReference type="ChEBI" id="CHEBI:43474"/>
        <dbReference type="ChEBI" id="CHEBI:456216"/>
    </reaction>
</comment>
<sequence>MSRTVSIFNQKGGVGKTTTIINLGAAIGKKNKKVLIVDVDPQGNTTSGLGLNKRNLNTSTYDLLINEIPIKESIVKTSAENVFLVPSNVELAGAEVELVKLENRELRLKKALEEVYSEYDYIFIDCPPSLGVLSINALVASNSVLIPIQCEYYALEGVSQLVDTIKLVKRSLNPSLEIEGVVLSMFDGRTNLSIQVVDEVKKHFRGKVYTSIIPRNVRLAEAPSYGLSVIDYDPKSRGAEAYIDLAEEFLELSEEEF</sequence>
<feature type="coiled-coil region" evidence="5">
    <location>
        <begin position="91"/>
        <end position="118"/>
    </location>
</feature>
<evidence type="ECO:0000313" key="7">
    <source>
        <dbReference type="EMBL" id="MSS44220.1"/>
    </source>
</evidence>
<dbReference type="InterPro" id="IPR025669">
    <property type="entry name" value="AAA_dom"/>
</dbReference>
<dbReference type="Proteomes" id="UP000462760">
    <property type="component" value="Unassembled WGS sequence"/>
</dbReference>
<dbReference type="InterPro" id="IPR027417">
    <property type="entry name" value="P-loop_NTPase"/>
</dbReference>
<name>A0A844FJU4_9FIRM</name>
<protein>
    <recommendedName>
        <fullName evidence="4">Sporulation initiation inhibitor protein Soj</fullName>
    </recommendedName>
</protein>
<comment type="caution">
    <text evidence="7">The sequence shown here is derived from an EMBL/GenBank/DDBJ whole genome shotgun (WGS) entry which is preliminary data.</text>
</comment>
<dbReference type="OrthoDB" id="9815116at2"/>
<evidence type="ECO:0000259" key="6">
    <source>
        <dbReference type="Pfam" id="PF13614"/>
    </source>
</evidence>
<evidence type="ECO:0000256" key="4">
    <source>
        <dbReference type="ARBA" id="ARBA00071824"/>
    </source>
</evidence>
<dbReference type="PANTHER" id="PTHR13696">
    <property type="entry name" value="P-LOOP CONTAINING NUCLEOSIDE TRIPHOSPHATE HYDROLASE"/>
    <property type="match status" value="1"/>
</dbReference>
<feature type="domain" description="AAA" evidence="6">
    <location>
        <begin position="3"/>
        <end position="178"/>
    </location>
</feature>
<evidence type="ECO:0000256" key="1">
    <source>
        <dbReference type="ARBA" id="ARBA00006976"/>
    </source>
</evidence>
<reference evidence="7 8" key="1">
    <citation type="submission" date="2019-08" db="EMBL/GenBank/DDBJ databases">
        <title>In-depth cultivation of the pig gut microbiome towards novel bacterial diversity and tailored functional studies.</title>
        <authorList>
            <person name="Wylensek D."/>
            <person name="Hitch T.C.A."/>
            <person name="Clavel T."/>
        </authorList>
    </citation>
    <scope>NUCLEOTIDE SEQUENCE [LARGE SCALE GENOMIC DNA]</scope>
    <source>
        <strain evidence="7 8">Med78-601-WT-4W-RMD-3</strain>
    </source>
</reference>
<evidence type="ECO:0000256" key="5">
    <source>
        <dbReference type="SAM" id="Coils"/>
    </source>
</evidence>
<dbReference type="InterPro" id="IPR050678">
    <property type="entry name" value="DNA_Partitioning_ATPase"/>
</dbReference>
<keyword evidence="5" id="KW-0175">Coiled coil</keyword>
<dbReference type="EMBL" id="VULR01000019">
    <property type="protein sequence ID" value="MSS44220.1"/>
    <property type="molecule type" value="Genomic_DNA"/>
</dbReference>
<dbReference type="Gene3D" id="3.40.50.300">
    <property type="entry name" value="P-loop containing nucleotide triphosphate hydrolases"/>
    <property type="match status" value="1"/>
</dbReference>
<comment type="subunit">
    <text evidence="3">Dimerizes in the presence of ATP but not ADP; ATP-binding is required for double-stranded (ds)DNA-binding. Interacts with DnaA.</text>
</comment>
<accession>A0A844FJU4</accession>
<evidence type="ECO:0000256" key="3">
    <source>
        <dbReference type="ARBA" id="ARBA00062323"/>
    </source>
</evidence>
<dbReference type="FunFam" id="3.40.50.300:FF:000285">
    <property type="entry name" value="Sporulation initiation inhibitor Soj"/>
    <property type="match status" value="1"/>
</dbReference>
<dbReference type="AlphaFoldDB" id="A0A844FJU4"/>